<protein>
    <submittedName>
        <fullName evidence="1">Uncharacterized protein</fullName>
    </submittedName>
</protein>
<dbReference type="Proteomes" id="UP001444661">
    <property type="component" value="Unassembled WGS sequence"/>
</dbReference>
<organism evidence="1 2">
    <name type="scientific">Apiospora rasikravindrae</name>
    <dbReference type="NCBI Taxonomy" id="990691"/>
    <lineage>
        <taxon>Eukaryota</taxon>
        <taxon>Fungi</taxon>
        <taxon>Dikarya</taxon>
        <taxon>Ascomycota</taxon>
        <taxon>Pezizomycotina</taxon>
        <taxon>Sordariomycetes</taxon>
        <taxon>Xylariomycetidae</taxon>
        <taxon>Amphisphaeriales</taxon>
        <taxon>Apiosporaceae</taxon>
        <taxon>Apiospora</taxon>
    </lineage>
</organism>
<keyword evidence="2" id="KW-1185">Reference proteome</keyword>
<proteinExistence type="predicted"/>
<dbReference type="EMBL" id="JAQQWK010000005">
    <property type="protein sequence ID" value="KAK8041783.1"/>
    <property type="molecule type" value="Genomic_DNA"/>
</dbReference>
<evidence type="ECO:0000313" key="2">
    <source>
        <dbReference type="Proteomes" id="UP001444661"/>
    </source>
</evidence>
<accession>A0ABR1T5A7</accession>
<comment type="caution">
    <text evidence="1">The sequence shown here is derived from an EMBL/GenBank/DDBJ whole genome shotgun (WGS) entry which is preliminary data.</text>
</comment>
<gene>
    <name evidence="1" type="ORF">PG993_006306</name>
</gene>
<evidence type="ECO:0000313" key="1">
    <source>
        <dbReference type="EMBL" id="KAK8041783.1"/>
    </source>
</evidence>
<sequence>MATERARLAEELSQEIDHMAYIRHIVRNSHLPDPQSILSAVDQLEIHAQSTTRKLRSYFPNARNCGQLLEMRVPVILKGLEEVQQVAQERRKGTILTRWTHWFWALIPGHDETRAMDKIKQDFSHLLDEIIWRTAELRSGSGELLLDLGVLGQDIQLLRSNADTNRIRINKDKTEISQKYMLVRVVWDREAMRLIDEGLANLDELYKVIDKGSKAINALIGSIDTIQSELREIKVEALAFRPDLMNLRQVLEFLQMGTEKLTEALNETRVPEHGQSILSSGHERVILLDGV</sequence>
<name>A0ABR1T5A7_9PEZI</name>
<reference evidence="1 2" key="1">
    <citation type="submission" date="2023-01" db="EMBL/GenBank/DDBJ databases">
        <title>Analysis of 21 Apiospora genomes using comparative genomics revels a genus with tremendous synthesis potential of carbohydrate active enzymes and secondary metabolites.</title>
        <authorList>
            <person name="Sorensen T."/>
        </authorList>
    </citation>
    <scope>NUCLEOTIDE SEQUENCE [LARGE SCALE GENOMIC DNA]</scope>
    <source>
        <strain evidence="1 2">CBS 33761</strain>
    </source>
</reference>